<dbReference type="OrthoDB" id="9803892at2"/>
<dbReference type="InterPro" id="IPR005913">
    <property type="entry name" value="dTDP_dehydrorham_reduct"/>
</dbReference>
<comment type="catalytic activity">
    <reaction evidence="5">
        <text>dTDP-beta-L-rhamnose + NADP(+) = dTDP-4-dehydro-beta-L-rhamnose + NADPH + H(+)</text>
        <dbReference type="Rhea" id="RHEA:21796"/>
        <dbReference type="ChEBI" id="CHEBI:15378"/>
        <dbReference type="ChEBI" id="CHEBI:57510"/>
        <dbReference type="ChEBI" id="CHEBI:57783"/>
        <dbReference type="ChEBI" id="CHEBI:58349"/>
        <dbReference type="ChEBI" id="CHEBI:62830"/>
        <dbReference type="EC" id="1.1.1.133"/>
    </reaction>
</comment>
<comment type="similarity">
    <text evidence="2 6">Belongs to the dTDP-4-dehydrorhamnose reductase family.</text>
</comment>
<dbReference type="eggNOG" id="COG1091">
    <property type="taxonomic scope" value="Bacteria"/>
</dbReference>
<comment type="pathway">
    <text evidence="1 6">Carbohydrate biosynthesis; dTDP-L-rhamnose biosynthesis.</text>
</comment>
<dbReference type="GO" id="GO:0008831">
    <property type="term" value="F:dTDP-4-dehydrorhamnose reductase activity"/>
    <property type="evidence" value="ECO:0007669"/>
    <property type="project" value="UniProtKB-EC"/>
</dbReference>
<comment type="function">
    <text evidence="6">Catalyzes the reduction of dTDP-6-deoxy-L-lyxo-4-hexulose to yield dTDP-L-rhamnose.</text>
</comment>
<reference evidence="8 9" key="2">
    <citation type="journal article" date="2010" name="Stand. Genomic Sci.">
        <title>Complete genome sequence of Desulfohalobium retbaense type strain (HR(100)).</title>
        <authorList>
            <person name="Spring S."/>
            <person name="Nolan M."/>
            <person name="Lapidus A."/>
            <person name="Glavina Del Rio T."/>
            <person name="Copeland A."/>
            <person name="Tice H."/>
            <person name="Cheng J.F."/>
            <person name="Lucas S."/>
            <person name="Land M."/>
            <person name="Chen F."/>
            <person name="Bruce D."/>
            <person name="Goodwin L."/>
            <person name="Pitluck S."/>
            <person name="Ivanova N."/>
            <person name="Mavromatis K."/>
            <person name="Mikhailova N."/>
            <person name="Pati A."/>
            <person name="Chen A."/>
            <person name="Palaniappan K."/>
            <person name="Hauser L."/>
            <person name="Chang Y.J."/>
            <person name="Jeffries C.D."/>
            <person name="Munk C."/>
            <person name="Kiss H."/>
            <person name="Chain P."/>
            <person name="Han C."/>
            <person name="Brettin T."/>
            <person name="Detter J.C."/>
            <person name="Schuler E."/>
            <person name="Goker M."/>
            <person name="Rohde M."/>
            <person name="Bristow J."/>
            <person name="Eisen J.A."/>
            <person name="Markowitz V."/>
            <person name="Hugenholtz P."/>
            <person name="Kyrpides N.C."/>
            <person name="Klenk H.P."/>
        </authorList>
    </citation>
    <scope>NUCLEOTIDE SEQUENCE [LARGE SCALE GENOMIC DNA]</scope>
    <source>
        <strain evidence="9">ATCC 49802 / DSM 20745 / S 6022</strain>
    </source>
</reference>
<evidence type="ECO:0000313" key="9">
    <source>
        <dbReference type="Proteomes" id="UP000002027"/>
    </source>
</evidence>
<name>D1C4C6_SPHTD</name>
<dbReference type="InterPro" id="IPR036291">
    <property type="entry name" value="NAD(P)-bd_dom_sf"/>
</dbReference>
<dbReference type="PANTHER" id="PTHR10491">
    <property type="entry name" value="DTDP-4-DEHYDRORHAMNOSE REDUCTASE"/>
    <property type="match status" value="1"/>
</dbReference>
<keyword evidence="9" id="KW-1185">Reference proteome</keyword>
<dbReference type="RefSeq" id="WP_012872140.1">
    <property type="nucleotide sequence ID" value="NC_013523.1"/>
</dbReference>
<dbReference type="STRING" id="479434.Sthe_1659"/>
<evidence type="ECO:0000256" key="5">
    <source>
        <dbReference type="ARBA" id="ARBA00048200"/>
    </source>
</evidence>
<dbReference type="NCBIfam" id="TIGR01214">
    <property type="entry name" value="rmlD"/>
    <property type="match status" value="1"/>
</dbReference>
<keyword evidence="6" id="KW-0521">NADP</keyword>
<dbReference type="InParanoid" id="D1C4C6"/>
<dbReference type="Gene3D" id="3.90.25.10">
    <property type="entry name" value="UDP-galactose 4-epimerase, domain 1"/>
    <property type="match status" value="1"/>
</dbReference>
<dbReference type="Gene3D" id="3.40.50.720">
    <property type="entry name" value="NAD(P)-binding Rossmann-like Domain"/>
    <property type="match status" value="1"/>
</dbReference>
<gene>
    <name evidence="8" type="ordered locus">Sthe_1659</name>
</gene>
<dbReference type="UniPathway" id="UPA00124"/>
<dbReference type="EC" id="1.1.1.133" evidence="3 6"/>
<dbReference type="EMBL" id="CP001823">
    <property type="protein sequence ID" value="ACZ39093.1"/>
    <property type="molecule type" value="Genomic_DNA"/>
</dbReference>
<dbReference type="SUPFAM" id="SSF51735">
    <property type="entry name" value="NAD(P)-binding Rossmann-fold domains"/>
    <property type="match status" value="1"/>
</dbReference>
<keyword evidence="6" id="KW-0560">Oxidoreductase</keyword>
<dbReference type="Proteomes" id="UP000002027">
    <property type="component" value="Chromosome 1"/>
</dbReference>
<dbReference type="CDD" id="cd05254">
    <property type="entry name" value="dTDP_HR_like_SDR_e"/>
    <property type="match status" value="1"/>
</dbReference>
<dbReference type="AlphaFoldDB" id="D1C4C6"/>
<reference evidence="9" key="1">
    <citation type="submission" date="2009-11" db="EMBL/GenBank/DDBJ databases">
        <title>The complete chromosome 1 of Sphaerobacter thermophilus DSM 20745.</title>
        <authorList>
            <person name="Lucas S."/>
            <person name="Copeland A."/>
            <person name="Lapidus A."/>
            <person name="Glavina del Rio T."/>
            <person name="Dalin E."/>
            <person name="Tice H."/>
            <person name="Bruce D."/>
            <person name="Goodwin L."/>
            <person name="Pitluck S."/>
            <person name="Kyrpides N."/>
            <person name="Mavromatis K."/>
            <person name="Ivanova N."/>
            <person name="Mikhailova N."/>
            <person name="LaButti K.M."/>
            <person name="Clum A."/>
            <person name="Sun H.I."/>
            <person name="Brettin T."/>
            <person name="Detter J.C."/>
            <person name="Han C."/>
            <person name="Larimer F."/>
            <person name="Land M."/>
            <person name="Hauser L."/>
            <person name="Markowitz V."/>
            <person name="Cheng J.F."/>
            <person name="Hugenholtz P."/>
            <person name="Woyke T."/>
            <person name="Wu D."/>
            <person name="Steenblock K."/>
            <person name="Schneider S."/>
            <person name="Pukall R."/>
            <person name="Goeker M."/>
            <person name="Klenk H.P."/>
            <person name="Eisen J.A."/>
        </authorList>
    </citation>
    <scope>NUCLEOTIDE SEQUENCE [LARGE SCALE GENOMIC DNA]</scope>
    <source>
        <strain evidence="9">ATCC 49802 / DSM 20745 / S 6022</strain>
    </source>
</reference>
<proteinExistence type="inferred from homology"/>
<dbReference type="GO" id="GO:0005829">
    <property type="term" value="C:cytosol"/>
    <property type="evidence" value="ECO:0007669"/>
    <property type="project" value="TreeGrafter"/>
</dbReference>
<evidence type="ECO:0000313" key="8">
    <source>
        <dbReference type="EMBL" id="ACZ39093.1"/>
    </source>
</evidence>
<evidence type="ECO:0000256" key="2">
    <source>
        <dbReference type="ARBA" id="ARBA00010944"/>
    </source>
</evidence>
<feature type="domain" description="RmlD-like substrate binding" evidence="7">
    <location>
        <begin position="1"/>
        <end position="276"/>
    </location>
</feature>
<evidence type="ECO:0000256" key="3">
    <source>
        <dbReference type="ARBA" id="ARBA00012929"/>
    </source>
</evidence>
<sequence length="283" mass="30762">MRILVTGGTGQVGRALQRLAPPGYSIVAPGSDRCDVTDFDAFIRLVADEQPDVIVHAGAMTDVDGCERDPERAFRINATGTQHVAAAAQQFGAALVYLSTNYVFDGEAAEPYHEFAERRPINVYGRSKLAGEEAVRAIAPRHYIVRTAMVYDETGRNFVNTMLRAAAERPSLTVVADQRGNPTYAGDLAAGIYRLIEQPAYGTYHLVNEGSASWYEWATEIFRLAEIETRVEPIPAAEWHRAARPPANGVLANTAAAALGITLPPWQDALARCLARRAALQPA</sequence>
<dbReference type="HOGENOM" id="CLU_045518_1_2_0"/>
<dbReference type="Pfam" id="PF04321">
    <property type="entry name" value="RmlD_sub_bind"/>
    <property type="match status" value="1"/>
</dbReference>
<evidence type="ECO:0000259" key="7">
    <source>
        <dbReference type="Pfam" id="PF04321"/>
    </source>
</evidence>
<protein>
    <recommendedName>
        <fullName evidence="4 6">dTDP-4-dehydrorhamnose reductase</fullName>
        <ecNumber evidence="3 6">1.1.1.133</ecNumber>
    </recommendedName>
</protein>
<evidence type="ECO:0000256" key="6">
    <source>
        <dbReference type="RuleBase" id="RU364082"/>
    </source>
</evidence>
<evidence type="ECO:0000256" key="4">
    <source>
        <dbReference type="ARBA" id="ARBA00017099"/>
    </source>
</evidence>
<dbReference type="KEGG" id="sti:Sthe_1659"/>
<accession>D1C4C6</accession>
<dbReference type="GO" id="GO:0019305">
    <property type="term" value="P:dTDP-rhamnose biosynthetic process"/>
    <property type="evidence" value="ECO:0007669"/>
    <property type="project" value="UniProtKB-UniPathway"/>
</dbReference>
<dbReference type="InterPro" id="IPR029903">
    <property type="entry name" value="RmlD-like-bd"/>
</dbReference>
<evidence type="ECO:0000256" key="1">
    <source>
        <dbReference type="ARBA" id="ARBA00004781"/>
    </source>
</evidence>
<dbReference type="FunCoup" id="D1C4C6">
    <property type="interactions" value="377"/>
</dbReference>
<organism evidence="8 9">
    <name type="scientific">Sphaerobacter thermophilus (strain ATCC 49802 / DSM 20745 / KCCM 41009 / NCIMB 13125 / S 6022)</name>
    <dbReference type="NCBI Taxonomy" id="479434"/>
    <lineage>
        <taxon>Bacteria</taxon>
        <taxon>Pseudomonadati</taxon>
        <taxon>Thermomicrobiota</taxon>
        <taxon>Thermomicrobia</taxon>
        <taxon>Sphaerobacterales</taxon>
        <taxon>Sphaerobacterineae</taxon>
        <taxon>Sphaerobacteraceae</taxon>
        <taxon>Sphaerobacter</taxon>
    </lineage>
</organism>
<dbReference type="PANTHER" id="PTHR10491:SF4">
    <property type="entry name" value="METHIONINE ADENOSYLTRANSFERASE 2 SUBUNIT BETA"/>
    <property type="match status" value="1"/>
</dbReference>